<dbReference type="Gene3D" id="3.90.550.10">
    <property type="entry name" value="Spore Coat Polysaccharide Biosynthesis Protein SpsA, Chain A"/>
    <property type="match status" value="1"/>
</dbReference>
<dbReference type="GO" id="GO:0016779">
    <property type="term" value="F:nucleotidyltransferase activity"/>
    <property type="evidence" value="ECO:0007669"/>
    <property type="project" value="UniProtKB-KW"/>
</dbReference>
<evidence type="ECO:0000256" key="2">
    <source>
        <dbReference type="ARBA" id="ARBA00022695"/>
    </source>
</evidence>
<evidence type="ECO:0000313" key="5">
    <source>
        <dbReference type="Proteomes" id="UP000229366"/>
    </source>
</evidence>
<dbReference type="PANTHER" id="PTHR43584:SF8">
    <property type="entry name" value="N-ACETYLMURAMATE ALPHA-1-PHOSPHATE URIDYLYLTRANSFERASE"/>
    <property type="match status" value="1"/>
</dbReference>
<evidence type="ECO:0000259" key="3">
    <source>
        <dbReference type="Pfam" id="PF00483"/>
    </source>
</evidence>
<dbReference type="RefSeq" id="WP_100379270.1">
    <property type="nucleotide sequence ID" value="NZ_CBCSBW010000002.1"/>
</dbReference>
<feature type="domain" description="Nucleotidyl transferase" evidence="3">
    <location>
        <begin position="7"/>
        <end position="231"/>
    </location>
</feature>
<dbReference type="CDD" id="cd04183">
    <property type="entry name" value="GT2_BcE_like"/>
    <property type="match status" value="1"/>
</dbReference>
<dbReference type="Pfam" id="PF00483">
    <property type="entry name" value="NTP_transferase"/>
    <property type="match status" value="1"/>
</dbReference>
<dbReference type="InterPro" id="IPR029044">
    <property type="entry name" value="Nucleotide-diphossugar_trans"/>
</dbReference>
<keyword evidence="5" id="KW-1185">Reference proteome</keyword>
<dbReference type="PANTHER" id="PTHR43584">
    <property type="entry name" value="NUCLEOTIDYL TRANSFERASE"/>
    <property type="match status" value="1"/>
</dbReference>
<dbReference type="Proteomes" id="UP000229366">
    <property type="component" value="Unassembled WGS sequence"/>
</dbReference>
<name>A0A2M8VR56_9BURK</name>
<dbReference type="OrthoDB" id="9788272at2"/>
<accession>A0A2M8VR56</accession>
<protein>
    <submittedName>
        <fullName evidence="4">dTDP-glucose pyrophosphorylase</fullName>
    </submittedName>
</protein>
<organism evidence="4 5">
    <name type="scientific">Polynucleobacter brandtiae</name>
    <dbReference type="NCBI Taxonomy" id="1938816"/>
    <lineage>
        <taxon>Bacteria</taxon>
        <taxon>Pseudomonadati</taxon>
        <taxon>Pseudomonadota</taxon>
        <taxon>Betaproteobacteria</taxon>
        <taxon>Burkholderiales</taxon>
        <taxon>Burkholderiaceae</taxon>
        <taxon>Polynucleobacter</taxon>
    </lineage>
</organism>
<gene>
    <name evidence="4" type="ORF">B0G85_0910</name>
</gene>
<evidence type="ECO:0000313" key="4">
    <source>
        <dbReference type="EMBL" id="PJI79927.1"/>
    </source>
</evidence>
<dbReference type="EMBL" id="PGTX01000002">
    <property type="protein sequence ID" value="PJI79927.1"/>
    <property type="molecule type" value="Genomic_DNA"/>
</dbReference>
<dbReference type="InterPro" id="IPR050065">
    <property type="entry name" value="GlmU-like"/>
</dbReference>
<dbReference type="InterPro" id="IPR016873">
    <property type="entry name" value="Caps_polysacc_synth_BcbE_prd"/>
</dbReference>
<keyword evidence="2" id="KW-0548">Nucleotidyltransferase</keyword>
<reference evidence="4 5" key="1">
    <citation type="submission" date="2017-11" db="EMBL/GenBank/DDBJ databases">
        <title>Genomic Encyclopedia of Type Strains, Phase III (KMG-III): the genomes of soil and plant-associated and newly described type strains.</title>
        <authorList>
            <person name="Whitman W."/>
        </authorList>
    </citation>
    <scope>NUCLEOTIDE SEQUENCE [LARGE SCALE GENOMIC DNA]</scope>
    <source>
        <strain evidence="4 5">UB-Domo-W1</strain>
    </source>
</reference>
<sequence length="240" mass="27089">MNIVIPMAGLGSRFASAGYSDPKPFIDVAGKPMIVRVMENLSHPNARFILLARAEHIVNNANAIARIEAEFDVVFVPIDKLTEGTACTVLYARNYLELDSPVIIANSDQIIDNCFEQYLEDIRVRDLDGSILTFVDPEKNPKWSFAKLNSNDLVSEVREKKPISEYATVGIYYFKKAGEMVDNIVQMVIENDRTNNEFYICPVYNYLIAEQKKIGIFNIEQSAMHGIGTPEDLNAYLRLI</sequence>
<proteinExistence type="predicted"/>
<dbReference type="InterPro" id="IPR005835">
    <property type="entry name" value="NTP_transferase_dom"/>
</dbReference>
<dbReference type="AlphaFoldDB" id="A0A2M8VR56"/>
<dbReference type="PIRSF" id="PIRSF028162">
    <property type="entry name" value="BcbE_prd"/>
    <property type="match status" value="1"/>
</dbReference>
<dbReference type="SUPFAM" id="SSF53448">
    <property type="entry name" value="Nucleotide-diphospho-sugar transferases"/>
    <property type="match status" value="1"/>
</dbReference>
<comment type="caution">
    <text evidence="4">The sequence shown here is derived from an EMBL/GenBank/DDBJ whole genome shotgun (WGS) entry which is preliminary data.</text>
</comment>
<keyword evidence="1" id="KW-0808">Transferase</keyword>
<evidence type="ECO:0000256" key="1">
    <source>
        <dbReference type="ARBA" id="ARBA00022679"/>
    </source>
</evidence>